<dbReference type="InterPro" id="IPR009057">
    <property type="entry name" value="Homeodomain-like_sf"/>
</dbReference>
<dbReference type="Gene3D" id="1.10.10.60">
    <property type="entry name" value="Homeodomain-like"/>
    <property type="match status" value="2"/>
</dbReference>
<dbReference type="Pfam" id="PF12833">
    <property type="entry name" value="HTH_18"/>
    <property type="match status" value="1"/>
</dbReference>
<evidence type="ECO:0000256" key="1">
    <source>
        <dbReference type="ARBA" id="ARBA00023015"/>
    </source>
</evidence>
<sequence length="244" mass="28453">MDFIFSILKDFYSCCNVPVKAIDYDLVDIHKIGYDDYFDHIYPSDDIGKQITSFEGSFLNLNLELQNDIYYRIVSISKFNRGRGFFIIGPFRTNIISNKFNTKVLYKPSICANYLSNLILDISDDKFNQGLNRPSSNPYVRKAIEYIHSNYYDEITIESLCNHMDINKCYFCSLFKKYTGTTFSNFLNNFRVEKSKMLLSDTNLSLLDVAVSVGFNNQNYYSTVFKKFANQSPSQYRSLTYLNK</sequence>
<keyword evidence="2" id="KW-0238">DNA-binding</keyword>
<comment type="caution">
    <text evidence="5">The sequence shown here is derived from an EMBL/GenBank/DDBJ whole genome shotgun (WGS) entry which is preliminary data.</text>
</comment>
<dbReference type="SMART" id="SM00342">
    <property type="entry name" value="HTH_ARAC"/>
    <property type="match status" value="1"/>
</dbReference>
<dbReference type="GO" id="GO:0043565">
    <property type="term" value="F:sequence-specific DNA binding"/>
    <property type="evidence" value="ECO:0007669"/>
    <property type="project" value="InterPro"/>
</dbReference>
<dbReference type="EMBL" id="NOJY02000004">
    <property type="protein sequence ID" value="RDY28943.1"/>
    <property type="molecule type" value="Genomic_DNA"/>
</dbReference>
<evidence type="ECO:0000313" key="5">
    <source>
        <dbReference type="EMBL" id="RDY28943.1"/>
    </source>
</evidence>
<gene>
    <name evidence="5" type="ORF">CHL78_003205</name>
</gene>
<evidence type="ECO:0000256" key="2">
    <source>
        <dbReference type="ARBA" id="ARBA00023125"/>
    </source>
</evidence>
<dbReference type="InterPro" id="IPR020449">
    <property type="entry name" value="Tscrpt_reg_AraC-type_HTH"/>
</dbReference>
<dbReference type="Proteomes" id="UP000215694">
    <property type="component" value="Unassembled WGS sequence"/>
</dbReference>
<protein>
    <submittedName>
        <fullName evidence="5">AraC family transcriptional regulator</fullName>
    </submittedName>
</protein>
<dbReference type="InterPro" id="IPR018062">
    <property type="entry name" value="HTH_AraC-typ_CS"/>
</dbReference>
<dbReference type="AlphaFoldDB" id="A0A371J8A8"/>
<dbReference type="PROSITE" id="PS01124">
    <property type="entry name" value="HTH_ARAC_FAMILY_2"/>
    <property type="match status" value="1"/>
</dbReference>
<proteinExistence type="predicted"/>
<dbReference type="PANTHER" id="PTHR43280">
    <property type="entry name" value="ARAC-FAMILY TRANSCRIPTIONAL REGULATOR"/>
    <property type="match status" value="1"/>
</dbReference>
<reference evidence="5 6" key="1">
    <citation type="journal article" date="2017" name="Genome Announc.">
        <title>Draft Genome Sequence of Romboutsia weinsteinii sp. nov. Strain CCRI-19649(T) Isolated from Surface Water.</title>
        <authorList>
            <person name="Maheux A.F."/>
            <person name="Boudreau D.K."/>
            <person name="Berube E."/>
            <person name="Boissinot M."/>
            <person name="Cantin P."/>
            <person name="Raymond F."/>
            <person name="Corbeil J."/>
            <person name="Omar R.F."/>
            <person name="Bergeron M.G."/>
        </authorList>
    </citation>
    <scope>NUCLEOTIDE SEQUENCE [LARGE SCALE GENOMIC DNA]</scope>
    <source>
        <strain evidence="5 6">CCRI-19649</strain>
    </source>
</reference>
<name>A0A371J8A8_9FIRM</name>
<keyword evidence="1" id="KW-0805">Transcription regulation</keyword>
<feature type="domain" description="HTH araC/xylS-type" evidence="4">
    <location>
        <begin position="141"/>
        <end position="239"/>
    </location>
</feature>
<dbReference type="SUPFAM" id="SSF46689">
    <property type="entry name" value="Homeodomain-like"/>
    <property type="match status" value="2"/>
</dbReference>
<dbReference type="OrthoDB" id="1677563at2"/>
<evidence type="ECO:0000259" key="4">
    <source>
        <dbReference type="PROSITE" id="PS01124"/>
    </source>
</evidence>
<dbReference type="PROSITE" id="PS00041">
    <property type="entry name" value="HTH_ARAC_FAMILY_1"/>
    <property type="match status" value="1"/>
</dbReference>
<dbReference type="InterPro" id="IPR018060">
    <property type="entry name" value="HTH_AraC"/>
</dbReference>
<keyword evidence="3" id="KW-0804">Transcription</keyword>
<evidence type="ECO:0000313" key="6">
    <source>
        <dbReference type="Proteomes" id="UP000215694"/>
    </source>
</evidence>
<dbReference type="PANTHER" id="PTHR43280:SF28">
    <property type="entry name" value="HTH-TYPE TRANSCRIPTIONAL ACTIVATOR RHAS"/>
    <property type="match status" value="1"/>
</dbReference>
<accession>A0A371J8A8</accession>
<dbReference type="PRINTS" id="PR00032">
    <property type="entry name" value="HTHARAC"/>
</dbReference>
<dbReference type="GO" id="GO:0003700">
    <property type="term" value="F:DNA-binding transcription factor activity"/>
    <property type="evidence" value="ECO:0007669"/>
    <property type="project" value="InterPro"/>
</dbReference>
<keyword evidence="6" id="KW-1185">Reference proteome</keyword>
<organism evidence="5 6">
    <name type="scientific">Romboutsia weinsteinii</name>
    <dbReference type="NCBI Taxonomy" id="2020949"/>
    <lineage>
        <taxon>Bacteria</taxon>
        <taxon>Bacillati</taxon>
        <taxon>Bacillota</taxon>
        <taxon>Clostridia</taxon>
        <taxon>Peptostreptococcales</taxon>
        <taxon>Peptostreptococcaceae</taxon>
        <taxon>Romboutsia</taxon>
    </lineage>
</organism>
<dbReference type="RefSeq" id="WP_094368695.1">
    <property type="nucleotide sequence ID" value="NZ_NOJY02000004.1"/>
</dbReference>
<evidence type="ECO:0000256" key="3">
    <source>
        <dbReference type="ARBA" id="ARBA00023163"/>
    </source>
</evidence>